<protein>
    <submittedName>
        <fullName evidence="2">Unannotated protein</fullName>
    </submittedName>
</protein>
<proteinExistence type="predicted"/>
<accession>A0A6J6JW80</accession>
<gene>
    <name evidence="2" type="ORF">UFOPK2166_00270</name>
</gene>
<dbReference type="GO" id="GO:0051015">
    <property type="term" value="F:actin filament binding"/>
    <property type="evidence" value="ECO:0007669"/>
    <property type="project" value="TreeGrafter"/>
</dbReference>
<dbReference type="InterPro" id="IPR001303">
    <property type="entry name" value="Aldolase_II/adducin_N"/>
</dbReference>
<name>A0A6J6JW80_9ZZZZ</name>
<evidence type="ECO:0000259" key="1">
    <source>
        <dbReference type="SMART" id="SM01007"/>
    </source>
</evidence>
<feature type="domain" description="Class II aldolase/adducin N-terminal" evidence="1">
    <location>
        <begin position="9"/>
        <end position="192"/>
    </location>
</feature>
<dbReference type="GO" id="GO:0005856">
    <property type="term" value="C:cytoskeleton"/>
    <property type="evidence" value="ECO:0007669"/>
    <property type="project" value="TreeGrafter"/>
</dbReference>
<evidence type="ECO:0000313" key="2">
    <source>
        <dbReference type="EMBL" id="CAB4641830.1"/>
    </source>
</evidence>
<dbReference type="EMBL" id="CAEZWB010000019">
    <property type="protein sequence ID" value="CAB4641830.1"/>
    <property type="molecule type" value="Genomic_DNA"/>
</dbReference>
<dbReference type="InterPro" id="IPR051017">
    <property type="entry name" value="Aldolase-II_Adducin_sf"/>
</dbReference>
<dbReference type="SUPFAM" id="SSF53639">
    <property type="entry name" value="AraD/HMP-PK domain-like"/>
    <property type="match status" value="1"/>
</dbReference>
<organism evidence="2">
    <name type="scientific">freshwater metagenome</name>
    <dbReference type="NCBI Taxonomy" id="449393"/>
    <lineage>
        <taxon>unclassified sequences</taxon>
        <taxon>metagenomes</taxon>
        <taxon>ecological metagenomes</taxon>
    </lineage>
</organism>
<dbReference type="PANTHER" id="PTHR10672">
    <property type="entry name" value="ADDUCIN"/>
    <property type="match status" value="1"/>
</dbReference>
<reference evidence="2" key="1">
    <citation type="submission" date="2020-05" db="EMBL/GenBank/DDBJ databases">
        <authorList>
            <person name="Chiriac C."/>
            <person name="Salcher M."/>
            <person name="Ghai R."/>
            <person name="Kavagutti S V."/>
        </authorList>
    </citation>
    <scope>NUCLEOTIDE SEQUENCE</scope>
</reference>
<dbReference type="SMART" id="SM01007">
    <property type="entry name" value="Aldolase_II"/>
    <property type="match status" value="1"/>
</dbReference>
<dbReference type="NCBIfam" id="NF005689">
    <property type="entry name" value="PRK07490.1"/>
    <property type="match status" value="1"/>
</dbReference>
<dbReference type="AlphaFoldDB" id="A0A6J6JW80"/>
<dbReference type="Pfam" id="PF00596">
    <property type="entry name" value="Aldolase_II"/>
    <property type="match status" value="1"/>
</dbReference>
<sequence length="243" mass="27368">MGEMKQTRRELAAAFRWAARLNYHEAVANHFSAAVSDDGQKFLINPRGRHFSRMRASELVLIDTAKIDDDGIDHGVDPTAWILHSHLHQKIPSARVLMHSHMPYATTLACLDGFEFLMLDQNACRFFQRIAYDRNYSGMLLEASEGERLASLMTEGKDVLFLGNHGVLVAAPSVAECFEKLYYLEHASKLQVLALSTGQPLSLIGDTVASATRKQWDEYPEAAQMFMSELMKILDEESADYIK</sequence>
<dbReference type="PANTHER" id="PTHR10672:SF3">
    <property type="entry name" value="PROTEIN HU-LI TAI SHAO"/>
    <property type="match status" value="1"/>
</dbReference>
<dbReference type="Gene3D" id="3.40.225.10">
    <property type="entry name" value="Class II aldolase/adducin N-terminal domain"/>
    <property type="match status" value="1"/>
</dbReference>
<dbReference type="InterPro" id="IPR036409">
    <property type="entry name" value="Aldolase_II/adducin_N_sf"/>
</dbReference>